<protein>
    <submittedName>
        <fullName evidence="1">Uncharacterized protein</fullName>
    </submittedName>
</protein>
<sequence>MNQRANFLRIYKCYVDFVIVYLNLCLRINCQYHHFCIFGLQISQLIKPLEVHIFTTNSLVTDSASYAGKCQCKTMTRECRKVIVFMWTERLV</sequence>
<dbReference type="AlphaFoldDB" id="A0A4Z2DK29"/>
<accession>A0A4Z2DK29</accession>
<dbReference type="Proteomes" id="UP000311919">
    <property type="component" value="Unassembled WGS sequence"/>
</dbReference>
<evidence type="ECO:0000313" key="1">
    <source>
        <dbReference type="EMBL" id="TNN16839.1"/>
    </source>
</evidence>
<proteinExistence type="predicted"/>
<keyword evidence="2" id="KW-1185">Reference proteome</keyword>
<organism evidence="1 2">
    <name type="scientific">Schistosoma japonicum</name>
    <name type="common">Blood fluke</name>
    <dbReference type="NCBI Taxonomy" id="6182"/>
    <lineage>
        <taxon>Eukaryota</taxon>
        <taxon>Metazoa</taxon>
        <taxon>Spiralia</taxon>
        <taxon>Lophotrochozoa</taxon>
        <taxon>Platyhelminthes</taxon>
        <taxon>Trematoda</taxon>
        <taxon>Digenea</taxon>
        <taxon>Strigeidida</taxon>
        <taxon>Schistosomatoidea</taxon>
        <taxon>Schistosomatidae</taxon>
        <taxon>Schistosoma</taxon>
    </lineage>
</organism>
<evidence type="ECO:0000313" key="2">
    <source>
        <dbReference type="Proteomes" id="UP000311919"/>
    </source>
</evidence>
<reference evidence="1 2" key="1">
    <citation type="submission" date="2019-03" db="EMBL/GenBank/DDBJ databases">
        <title>An improved genome assembly of the fluke Schistosoma japonicum.</title>
        <authorList>
            <person name="Hu W."/>
            <person name="Luo F."/>
            <person name="Yin M."/>
            <person name="Mo X."/>
            <person name="Sun C."/>
            <person name="Wu Q."/>
            <person name="Zhu B."/>
            <person name="Xiang M."/>
            <person name="Wang J."/>
            <person name="Wang Y."/>
            <person name="Zhang T."/>
            <person name="Xu B."/>
            <person name="Zheng H."/>
            <person name="Feng Z."/>
        </authorList>
    </citation>
    <scope>NUCLEOTIDE SEQUENCE [LARGE SCALE GENOMIC DNA]</scope>
    <source>
        <strain evidence="1">HuSjv2</strain>
        <tissue evidence="1">Worms</tissue>
    </source>
</reference>
<comment type="caution">
    <text evidence="1">The sequence shown here is derived from an EMBL/GenBank/DDBJ whole genome shotgun (WGS) entry which is preliminary data.</text>
</comment>
<dbReference type="EMBL" id="SKCS01000104">
    <property type="protein sequence ID" value="TNN16839.1"/>
    <property type="molecule type" value="Genomic_DNA"/>
</dbReference>
<dbReference type="EMBL" id="SKCS01000104">
    <property type="protein sequence ID" value="TNN16838.1"/>
    <property type="molecule type" value="Genomic_DNA"/>
</dbReference>
<name>A0A4Z2DK29_SCHJA</name>
<gene>
    <name evidence="1" type="ORF">EWB00_000125</name>
</gene>